<reference evidence="1" key="1">
    <citation type="submission" date="2021-02" db="EMBL/GenBank/DDBJ databases">
        <authorList>
            <person name="Nowell W R."/>
        </authorList>
    </citation>
    <scope>NUCLEOTIDE SEQUENCE</scope>
</reference>
<protein>
    <submittedName>
        <fullName evidence="1">Uncharacterized protein</fullName>
    </submittedName>
</protein>
<organism evidence="1 2">
    <name type="scientific">Rotaria magnacalcarata</name>
    <dbReference type="NCBI Taxonomy" id="392030"/>
    <lineage>
        <taxon>Eukaryota</taxon>
        <taxon>Metazoa</taxon>
        <taxon>Spiralia</taxon>
        <taxon>Gnathifera</taxon>
        <taxon>Rotifera</taxon>
        <taxon>Eurotatoria</taxon>
        <taxon>Bdelloidea</taxon>
        <taxon>Philodinida</taxon>
        <taxon>Philodinidae</taxon>
        <taxon>Rotaria</taxon>
    </lineage>
</organism>
<proteinExistence type="predicted"/>
<evidence type="ECO:0000313" key="2">
    <source>
        <dbReference type="Proteomes" id="UP000681967"/>
    </source>
</evidence>
<dbReference type="Proteomes" id="UP000681967">
    <property type="component" value="Unassembled WGS sequence"/>
</dbReference>
<feature type="non-terminal residue" evidence="1">
    <location>
        <position position="1"/>
    </location>
</feature>
<dbReference type="EMBL" id="CAJOBH010222223">
    <property type="protein sequence ID" value="CAF5034923.1"/>
    <property type="molecule type" value="Genomic_DNA"/>
</dbReference>
<dbReference type="AlphaFoldDB" id="A0A8S3DQF0"/>
<accession>A0A8S3DQF0</accession>
<evidence type="ECO:0000313" key="1">
    <source>
        <dbReference type="EMBL" id="CAF5034923.1"/>
    </source>
</evidence>
<comment type="caution">
    <text evidence="1">The sequence shown here is derived from an EMBL/GenBank/DDBJ whole genome shotgun (WGS) entry which is preliminary data.</text>
</comment>
<gene>
    <name evidence="1" type="ORF">BYL167_LOCUS56369</name>
</gene>
<sequence>RNMNLFYEKLGIHIQNFNEKFRSKYLIREEMYACIILVLRDCWDDSQFKYWAQSHFPLLKIGDSNIVYNRGNVSRPLVTYEEIFTKLSECHNRAGHHERDKT</sequence>
<name>A0A8S3DQF0_9BILA</name>